<accession>A0A0F8ZI56</accession>
<gene>
    <name evidence="1" type="ORF">LCGC14_2692760</name>
</gene>
<reference evidence="1" key="1">
    <citation type="journal article" date="2015" name="Nature">
        <title>Complex archaea that bridge the gap between prokaryotes and eukaryotes.</title>
        <authorList>
            <person name="Spang A."/>
            <person name="Saw J.H."/>
            <person name="Jorgensen S.L."/>
            <person name="Zaremba-Niedzwiedzka K."/>
            <person name="Martijn J."/>
            <person name="Lind A.E."/>
            <person name="van Eijk R."/>
            <person name="Schleper C."/>
            <person name="Guy L."/>
            <person name="Ettema T.J."/>
        </authorList>
    </citation>
    <scope>NUCLEOTIDE SEQUENCE</scope>
</reference>
<dbReference type="EMBL" id="LAZR01047770">
    <property type="protein sequence ID" value="KKK93448.1"/>
    <property type="molecule type" value="Genomic_DNA"/>
</dbReference>
<name>A0A0F8ZI56_9ZZZZ</name>
<comment type="caution">
    <text evidence="1">The sequence shown here is derived from an EMBL/GenBank/DDBJ whole genome shotgun (WGS) entry which is preliminary data.</text>
</comment>
<organism evidence="1">
    <name type="scientific">marine sediment metagenome</name>
    <dbReference type="NCBI Taxonomy" id="412755"/>
    <lineage>
        <taxon>unclassified sequences</taxon>
        <taxon>metagenomes</taxon>
        <taxon>ecological metagenomes</taxon>
    </lineage>
</organism>
<sequence length="92" mass="10440">GELDSDRANEVLQQVLDDAAARERLKEHLIRPVAVQLTIDQLAQNPFVKVVFHVFALPSTLLRSWSSRIFLARNTREAIVPRGWFSISAAWS</sequence>
<dbReference type="AlphaFoldDB" id="A0A0F8ZI56"/>
<feature type="non-terminal residue" evidence="1">
    <location>
        <position position="1"/>
    </location>
</feature>
<protein>
    <submittedName>
        <fullName evidence="1">Uncharacterized protein</fullName>
    </submittedName>
</protein>
<proteinExistence type="predicted"/>
<evidence type="ECO:0000313" key="1">
    <source>
        <dbReference type="EMBL" id="KKK93448.1"/>
    </source>
</evidence>